<evidence type="ECO:0000256" key="1">
    <source>
        <dbReference type="SAM" id="MobiDB-lite"/>
    </source>
</evidence>
<evidence type="ECO:0008006" key="4">
    <source>
        <dbReference type="Google" id="ProtNLM"/>
    </source>
</evidence>
<gene>
    <name evidence="2" type="ORF">CSSPJE1EN1_LOCUS6810</name>
</gene>
<protein>
    <recommendedName>
        <fullName evidence="4">Transposase</fullName>
    </recommendedName>
</protein>
<reference evidence="2" key="1">
    <citation type="submission" date="2024-02" db="EMBL/GenBank/DDBJ databases">
        <authorList>
            <consortium name="ELIXIR-Norway"/>
            <consortium name="Elixir Norway"/>
        </authorList>
    </citation>
    <scope>NUCLEOTIDE SEQUENCE</scope>
</reference>
<organism evidence="2 3">
    <name type="scientific">Sphagnum jensenii</name>
    <dbReference type="NCBI Taxonomy" id="128206"/>
    <lineage>
        <taxon>Eukaryota</taxon>
        <taxon>Viridiplantae</taxon>
        <taxon>Streptophyta</taxon>
        <taxon>Embryophyta</taxon>
        <taxon>Bryophyta</taxon>
        <taxon>Sphagnophytina</taxon>
        <taxon>Sphagnopsida</taxon>
        <taxon>Sphagnales</taxon>
        <taxon>Sphagnaceae</taxon>
        <taxon>Sphagnum</taxon>
    </lineage>
</organism>
<feature type="region of interest" description="Disordered" evidence="1">
    <location>
        <begin position="27"/>
        <end position="61"/>
    </location>
</feature>
<name>A0ABP0W4D8_9BRYO</name>
<dbReference type="EMBL" id="OZ020109">
    <property type="protein sequence ID" value="CAK9261332.1"/>
    <property type="molecule type" value="Genomic_DNA"/>
</dbReference>
<sequence>MAPKVATITKFFSVISKEEQLAQWQRSQTQLGERLKEQAARREEAKKARLATKRLVGRPKKSTTMPSAILIPVQASGQQPAIQNGGEQGDAAGVEETGVDASEKPPPAKKKRGSYTNWFVPDLWPFIEQAVKQHPKSLYEALFSLQHIRKPGRVSSPFDNLTISTLKGWFEKDVTGRFVLRRKYEEAIKLQSTRSAAQDKEPWGILKDHPVAFQMIVDTLKGMRDSGQPLDSTIAQTVIQGIISAVAPELYERRTKSGFFSVSRRFARKFVRRHMGWTWRRSTTTASKLPVDWESQGHDMAYRIGALVKTYDIPEELVINSDQTALHIRPSTDQTYDVKGVKDVKSLGKDDKRQITCTVSSAASGDLLPLQLIFQGKTTVVVPKDPGAVAARAKGWHLTMSSNHWSNQQTMREFVDQVIVPWHAKQCEELGRASSSQHYIWNIDCWKQAAGRRCSSAAPFQAPLPHSVQSVAKPASSMSGAQQGAAG</sequence>
<feature type="compositionally biased region" description="Basic residues" evidence="1">
    <location>
        <begin position="48"/>
        <end position="61"/>
    </location>
</feature>
<accession>A0ABP0W4D8</accession>
<keyword evidence="3" id="KW-1185">Reference proteome</keyword>
<feature type="region of interest" description="Disordered" evidence="1">
    <location>
        <begin position="76"/>
        <end position="112"/>
    </location>
</feature>
<dbReference type="Proteomes" id="UP001497444">
    <property type="component" value="Chromosome 14"/>
</dbReference>
<evidence type="ECO:0000313" key="3">
    <source>
        <dbReference type="Proteomes" id="UP001497444"/>
    </source>
</evidence>
<evidence type="ECO:0000313" key="2">
    <source>
        <dbReference type="EMBL" id="CAK9261332.1"/>
    </source>
</evidence>
<proteinExistence type="predicted"/>
<feature type="compositionally biased region" description="Basic and acidic residues" evidence="1">
    <location>
        <begin position="33"/>
        <end position="47"/>
    </location>
</feature>